<proteinExistence type="predicted"/>
<dbReference type="EMBL" id="IACJ01097910">
    <property type="protein sequence ID" value="LAA52813.1"/>
    <property type="molecule type" value="Transcribed_RNA"/>
</dbReference>
<protein>
    <submittedName>
        <fullName evidence="1">Uncharacterized protein</fullName>
    </submittedName>
</protein>
<reference evidence="1" key="1">
    <citation type="submission" date="2017-07" db="EMBL/GenBank/DDBJ databases">
        <authorList>
            <person name="Mikheyev A."/>
            <person name="Grau M."/>
        </authorList>
    </citation>
    <scope>NUCLEOTIDE SEQUENCE</scope>
    <source>
        <tissue evidence="1">Venom_gland</tissue>
    </source>
</reference>
<name>A0A2D4FZB3_MICCO</name>
<dbReference type="AlphaFoldDB" id="A0A2D4FZB3"/>
<organism evidence="1">
    <name type="scientific">Micrurus corallinus</name>
    <name type="common">Brazilian coral snake</name>
    <dbReference type="NCBI Taxonomy" id="54390"/>
    <lineage>
        <taxon>Eukaryota</taxon>
        <taxon>Metazoa</taxon>
        <taxon>Chordata</taxon>
        <taxon>Craniata</taxon>
        <taxon>Vertebrata</taxon>
        <taxon>Euteleostomi</taxon>
        <taxon>Lepidosauria</taxon>
        <taxon>Squamata</taxon>
        <taxon>Bifurcata</taxon>
        <taxon>Unidentata</taxon>
        <taxon>Episquamata</taxon>
        <taxon>Toxicofera</taxon>
        <taxon>Serpentes</taxon>
        <taxon>Colubroidea</taxon>
        <taxon>Elapidae</taxon>
        <taxon>Elapinae</taxon>
        <taxon>Micrurus</taxon>
    </lineage>
</organism>
<sequence length="105" mass="11965">MLIYVFEDKLQIPLGGSDISFHIQYTKHKTLLKYEDATCSPTDSHWLTLLLQSSFLSLSTLCFSSFGEDSLVYSISFMKTKNLAQQVPKSLKPRLIALGLFRTDR</sequence>
<accession>A0A2D4FZB3</accession>
<evidence type="ECO:0000313" key="1">
    <source>
        <dbReference type="EMBL" id="LAA52813.1"/>
    </source>
</evidence>
<reference evidence="1" key="2">
    <citation type="submission" date="2017-11" db="EMBL/GenBank/DDBJ databases">
        <title>Coralsnake Venomics: Analyses of Venom Gland Transcriptomes and Proteomes of Six Brazilian Taxa.</title>
        <authorList>
            <person name="Aird S.D."/>
            <person name="Jorge da Silva N."/>
            <person name="Qiu L."/>
            <person name="Villar-Briones A."/>
            <person name="Aparecida-Saddi V."/>
            <person name="Campos-Telles M.P."/>
            <person name="Grau M."/>
            <person name="Mikheyev A.S."/>
        </authorList>
    </citation>
    <scope>NUCLEOTIDE SEQUENCE</scope>
    <source>
        <tissue evidence="1">Venom_gland</tissue>
    </source>
</reference>